<sequence length="91" mass="10243">MSMSLRLFRSKFRFILFSLSPSLCRSPDSCLVDCPDHSPSAKATAIRERKSIKAVLSVNLTDFFLSFFLGFVCFPSLFLSFSFFLPAACLN</sequence>
<dbReference type="EMBL" id="LN483157">
    <property type="protein sequence ID" value="CED83767.1"/>
    <property type="molecule type" value="Genomic_DNA"/>
</dbReference>
<feature type="transmembrane region" description="Helical" evidence="1">
    <location>
        <begin position="63"/>
        <end position="85"/>
    </location>
</feature>
<evidence type="ECO:0000256" key="1">
    <source>
        <dbReference type="SAM" id="Phobius"/>
    </source>
</evidence>
<feature type="signal peptide" evidence="2">
    <location>
        <begin position="1"/>
        <end position="24"/>
    </location>
</feature>
<evidence type="ECO:0008006" key="4">
    <source>
        <dbReference type="Google" id="ProtNLM"/>
    </source>
</evidence>
<dbReference type="AlphaFoldDB" id="A0A0F7SNU7"/>
<organism evidence="3">
    <name type="scientific">Phaffia rhodozyma</name>
    <name type="common">Yeast</name>
    <name type="synonym">Xanthophyllomyces dendrorhous</name>
    <dbReference type="NCBI Taxonomy" id="264483"/>
    <lineage>
        <taxon>Eukaryota</taxon>
        <taxon>Fungi</taxon>
        <taxon>Dikarya</taxon>
        <taxon>Basidiomycota</taxon>
        <taxon>Agaricomycotina</taxon>
        <taxon>Tremellomycetes</taxon>
        <taxon>Cystofilobasidiales</taxon>
        <taxon>Mrakiaceae</taxon>
        <taxon>Phaffia</taxon>
    </lineage>
</organism>
<protein>
    <recommendedName>
        <fullName evidence="4">Secreted protein</fullName>
    </recommendedName>
</protein>
<evidence type="ECO:0000313" key="3">
    <source>
        <dbReference type="EMBL" id="CED83767.1"/>
    </source>
</evidence>
<accession>A0A0F7SNU7</accession>
<keyword evidence="1" id="KW-0812">Transmembrane</keyword>
<name>A0A0F7SNU7_PHARH</name>
<feature type="chain" id="PRO_5002522050" description="Secreted protein" evidence="2">
    <location>
        <begin position="25"/>
        <end position="91"/>
    </location>
</feature>
<evidence type="ECO:0000256" key="2">
    <source>
        <dbReference type="SAM" id="SignalP"/>
    </source>
</evidence>
<reference evidence="3" key="1">
    <citation type="submission" date="2014-08" db="EMBL/GenBank/DDBJ databases">
        <authorList>
            <person name="Sharma Rahul"/>
            <person name="Thines Marco"/>
        </authorList>
    </citation>
    <scope>NUCLEOTIDE SEQUENCE</scope>
</reference>
<proteinExistence type="predicted"/>
<keyword evidence="1" id="KW-0472">Membrane</keyword>
<keyword evidence="1" id="KW-1133">Transmembrane helix</keyword>
<keyword evidence="2" id="KW-0732">Signal</keyword>